<feature type="region of interest" description="Disordered" evidence="1">
    <location>
        <begin position="1"/>
        <end position="22"/>
    </location>
</feature>
<evidence type="ECO:0000313" key="3">
    <source>
        <dbReference type="Proteomes" id="UP001341840"/>
    </source>
</evidence>
<dbReference type="EMBL" id="JASCZI010152458">
    <property type="protein sequence ID" value="MED6176162.1"/>
    <property type="molecule type" value="Genomic_DNA"/>
</dbReference>
<dbReference type="Proteomes" id="UP001341840">
    <property type="component" value="Unassembled WGS sequence"/>
</dbReference>
<comment type="caution">
    <text evidence="2">The sequence shown here is derived from an EMBL/GenBank/DDBJ whole genome shotgun (WGS) entry which is preliminary data.</text>
</comment>
<feature type="compositionally biased region" description="Basic and acidic residues" evidence="1">
    <location>
        <begin position="7"/>
        <end position="21"/>
    </location>
</feature>
<accession>A0ABU6VS06</accession>
<name>A0ABU6VS06_9FABA</name>
<proteinExistence type="predicted"/>
<gene>
    <name evidence="2" type="ORF">PIB30_085415</name>
</gene>
<evidence type="ECO:0000256" key="1">
    <source>
        <dbReference type="SAM" id="MobiDB-lite"/>
    </source>
</evidence>
<feature type="non-terminal residue" evidence="2">
    <location>
        <position position="1"/>
    </location>
</feature>
<protein>
    <submittedName>
        <fullName evidence="2">Uncharacterized protein</fullName>
    </submittedName>
</protein>
<keyword evidence="3" id="KW-1185">Reference proteome</keyword>
<organism evidence="2 3">
    <name type="scientific">Stylosanthes scabra</name>
    <dbReference type="NCBI Taxonomy" id="79078"/>
    <lineage>
        <taxon>Eukaryota</taxon>
        <taxon>Viridiplantae</taxon>
        <taxon>Streptophyta</taxon>
        <taxon>Embryophyta</taxon>
        <taxon>Tracheophyta</taxon>
        <taxon>Spermatophyta</taxon>
        <taxon>Magnoliopsida</taxon>
        <taxon>eudicotyledons</taxon>
        <taxon>Gunneridae</taxon>
        <taxon>Pentapetalae</taxon>
        <taxon>rosids</taxon>
        <taxon>fabids</taxon>
        <taxon>Fabales</taxon>
        <taxon>Fabaceae</taxon>
        <taxon>Papilionoideae</taxon>
        <taxon>50 kb inversion clade</taxon>
        <taxon>dalbergioids sensu lato</taxon>
        <taxon>Dalbergieae</taxon>
        <taxon>Pterocarpus clade</taxon>
        <taxon>Stylosanthes</taxon>
    </lineage>
</organism>
<sequence length="73" mass="7626">RSNVVENKQKGERSDGKERTKNMMMAGALTVVVGCGDVAEVEVTAMESEVAQWLAVAVCREKNGGGSLGNNGA</sequence>
<reference evidence="2 3" key="1">
    <citation type="journal article" date="2023" name="Plants (Basel)">
        <title>Bridging the Gap: Combining Genomics and Transcriptomics Approaches to Understand Stylosanthes scabra, an Orphan Legume from the Brazilian Caatinga.</title>
        <authorList>
            <person name="Ferreira-Neto J.R.C."/>
            <person name="da Silva M.D."/>
            <person name="Binneck E."/>
            <person name="de Melo N.F."/>
            <person name="da Silva R.H."/>
            <person name="de Melo A.L.T.M."/>
            <person name="Pandolfi V."/>
            <person name="Bustamante F.O."/>
            <person name="Brasileiro-Vidal A.C."/>
            <person name="Benko-Iseppon A.M."/>
        </authorList>
    </citation>
    <scope>NUCLEOTIDE SEQUENCE [LARGE SCALE GENOMIC DNA]</scope>
    <source>
        <tissue evidence="2">Leaves</tissue>
    </source>
</reference>
<evidence type="ECO:0000313" key="2">
    <source>
        <dbReference type="EMBL" id="MED6176162.1"/>
    </source>
</evidence>